<dbReference type="Proteomes" id="UP000253742">
    <property type="component" value="Unassembled WGS sequence"/>
</dbReference>
<dbReference type="Gene3D" id="1.10.10.10">
    <property type="entry name" value="Winged helix-like DNA-binding domain superfamily/Winged helix DNA-binding domain"/>
    <property type="match status" value="1"/>
</dbReference>
<dbReference type="GO" id="GO:0008171">
    <property type="term" value="F:O-methyltransferase activity"/>
    <property type="evidence" value="ECO:0007669"/>
    <property type="project" value="InterPro"/>
</dbReference>
<dbReference type="EMBL" id="QQBH01000028">
    <property type="protein sequence ID" value="RDD85313.1"/>
    <property type="molecule type" value="Genomic_DNA"/>
</dbReference>
<feature type="domain" description="O-methyltransferase dimerisation" evidence="6">
    <location>
        <begin position="14"/>
        <end position="89"/>
    </location>
</feature>
<evidence type="ECO:0000259" key="6">
    <source>
        <dbReference type="Pfam" id="PF08100"/>
    </source>
</evidence>
<proteinExistence type="predicted"/>
<dbReference type="InterPro" id="IPR016461">
    <property type="entry name" value="COMT-like"/>
</dbReference>
<protein>
    <submittedName>
        <fullName evidence="7">Methyltransferase</fullName>
    </submittedName>
</protein>
<dbReference type="InterPro" id="IPR036388">
    <property type="entry name" value="WH-like_DNA-bd_sf"/>
</dbReference>
<evidence type="ECO:0000256" key="1">
    <source>
        <dbReference type="ARBA" id="ARBA00022603"/>
    </source>
</evidence>
<dbReference type="InterPro" id="IPR001077">
    <property type="entry name" value="COMT_C"/>
</dbReference>
<evidence type="ECO:0000313" key="8">
    <source>
        <dbReference type="Proteomes" id="UP000253742"/>
    </source>
</evidence>
<dbReference type="AlphaFoldDB" id="A0A369UYE9"/>
<dbReference type="Pfam" id="PF08100">
    <property type="entry name" value="Dimerisation"/>
    <property type="match status" value="1"/>
</dbReference>
<dbReference type="Gene3D" id="3.40.50.150">
    <property type="entry name" value="Vaccinia Virus protein VP39"/>
    <property type="match status" value="1"/>
</dbReference>
<dbReference type="SUPFAM" id="SSF46785">
    <property type="entry name" value="Winged helix' DNA-binding domain"/>
    <property type="match status" value="1"/>
</dbReference>
<dbReference type="PANTHER" id="PTHR43712:SF2">
    <property type="entry name" value="O-METHYLTRANSFERASE CICE"/>
    <property type="match status" value="1"/>
</dbReference>
<organism evidence="7 8">
    <name type="scientific">Streptomyces parvulus</name>
    <dbReference type="NCBI Taxonomy" id="146923"/>
    <lineage>
        <taxon>Bacteria</taxon>
        <taxon>Bacillati</taxon>
        <taxon>Actinomycetota</taxon>
        <taxon>Actinomycetes</taxon>
        <taxon>Kitasatosporales</taxon>
        <taxon>Streptomycetaceae</taxon>
        <taxon>Streptomyces</taxon>
    </lineage>
</organism>
<dbReference type="PIRSF" id="PIRSF005739">
    <property type="entry name" value="O-mtase"/>
    <property type="match status" value="1"/>
</dbReference>
<dbReference type="PROSITE" id="PS51683">
    <property type="entry name" value="SAM_OMT_II"/>
    <property type="match status" value="1"/>
</dbReference>
<dbReference type="Pfam" id="PF00891">
    <property type="entry name" value="Methyltransf_2"/>
    <property type="match status" value="1"/>
</dbReference>
<feature type="active site" description="Proton acceptor" evidence="4">
    <location>
        <position position="243"/>
    </location>
</feature>
<evidence type="ECO:0000313" key="7">
    <source>
        <dbReference type="EMBL" id="RDD85313.1"/>
    </source>
</evidence>
<evidence type="ECO:0000256" key="3">
    <source>
        <dbReference type="ARBA" id="ARBA00022691"/>
    </source>
</evidence>
<dbReference type="InterPro" id="IPR012967">
    <property type="entry name" value="COMT_dimerisation"/>
</dbReference>
<keyword evidence="2 7" id="KW-0808">Transferase</keyword>
<evidence type="ECO:0000256" key="4">
    <source>
        <dbReference type="PIRSR" id="PIRSR005739-1"/>
    </source>
</evidence>
<comment type="caution">
    <text evidence="7">The sequence shown here is derived from an EMBL/GenBank/DDBJ whole genome shotgun (WGS) entry which is preliminary data.</text>
</comment>
<reference evidence="7 8" key="1">
    <citation type="submission" date="2018-07" db="EMBL/GenBank/DDBJ databases">
        <title>Genome guided investigation of antibiotics producing actinomycetales strain isolated from a Macau mangrove ecosystem.</title>
        <authorList>
            <person name="Hu D."/>
        </authorList>
    </citation>
    <scope>NUCLEOTIDE SEQUENCE [LARGE SCALE GENOMIC DNA]</scope>
    <source>
        <strain evidence="7 8">2297</strain>
    </source>
</reference>
<dbReference type="InterPro" id="IPR036390">
    <property type="entry name" value="WH_DNA-bd_sf"/>
</dbReference>
<dbReference type="GO" id="GO:0032259">
    <property type="term" value="P:methylation"/>
    <property type="evidence" value="ECO:0007669"/>
    <property type="project" value="UniProtKB-KW"/>
</dbReference>
<evidence type="ECO:0000259" key="5">
    <source>
        <dbReference type="Pfam" id="PF00891"/>
    </source>
</evidence>
<evidence type="ECO:0000256" key="2">
    <source>
        <dbReference type="ARBA" id="ARBA00022679"/>
    </source>
</evidence>
<feature type="domain" description="O-methyltransferase C-terminal" evidence="5">
    <location>
        <begin position="113"/>
        <end position="313"/>
    </location>
</feature>
<name>A0A369UYE9_9ACTN</name>
<keyword evidence="1 7" id="KW-0489">Methyltransferase</keyword>
<dbReference type="InterPro" id="IPR029063">
    <property type="entry name" value="SAM-dependent_MTases_sf"/>
</dbReference>
<dbReference type="GO" id="GO:0046983">
    <property type="term" value="F:protein dimerization activity"/>
    <property type="evidence" value="ECO:0007669"/>
    <property type="project" value="InterPro"/>
</dbReference>
<accession>A0A369UYE9</accession>
<dbReference type="RefSeq" id="WP_114532080.1">
    <property type="nucleotide sequence ID" value="NZ_QQBH01000028.1"/>
</dbReference>
<sequence length="336" mass="36217">MPEYGVPPHAPILKLATGTAMAHALYAVTDLGVPDLLAHGPVATAELAEKTDTEPSGLSRVLRTLAAAGYFHSVEDRYALTDLGRTLVSGHPTAARELVLSWLGPAFTDSMQRLSDTLRTGRTGVDLVYGLPVFEYFARHPEEGASFNRTMIAFHGTEPAAVARAWDLTEAEHVVDVGGGVGTLLRAVLEKVPAARGTLFDRPDVIGHADLGDARDRCRTESGDFFASVPHGGDVYLLSHIVHDWKDEEAHTILRNCRRAMADGGRLVLVEMVLPPGDEDHPGKFLDLVMLSLTGGRERTEAQYRDLLARAGFDLVRVLPTDSAVSIIEAVPATST</sequence>
<keyword evidence="3" id="KW-0949">S-adenosyl-L-methionine</keyword>
<dbReference type="PANTHER" id="PTHR43712">
    <property type="entry name" value="PUTATIVE (AFU_ORTHOLOGUE AFUA_4G14580)-RELATED"/>
    <property type="match status" value="1"/>
</dbReference>
<dbReference type="OrthoDB" id="4145676at2"/>
<gene>
    <name evidence="7" type="ORF">DVZ84_30835</name>
</gene>
<dbReference type="SUPFAM" id="SSF53335">
    <property type="entry name" value="S-adenosyl-L-methionine-dependent methyltransferases"/>
    <property type="match status" value="1"/>
</dbReference>